<sequence>MGLPPVAVGWLVCFRMNSLVKHLESFKSTLNPQCPGLQKRCLVSVIIGLVQAKSELLQAARGGAVLNPFQPLAVVAGPVLPKVFQDLGQRRRGHGYAKKVVGGRNYRVVSPRLAAEIPALAVADALILDSVGEHALRGDAEDESTEGGIAAGLGLLPHGFHDLVNLLHGLENLGQAAVDLFAALLGGSGSGDFAGIKSLHNTRDKRA</sequence>
<accession>A0A6P8AUU6</accession>
<reference evidence="2" key="3">
    <citation type="submission" date="2025-08" db="UniProtKB">
        <authorList>
            <consortium name="RefSeq"/>
        </authorList>
    </citation>
    <scope>IDENTIFICATION</scope>
    <source>
        <strain evidence="2">NI907</strain>
    </source>
</reference>
<reference evidence="1 2" key="1">
    <citation type="journal article" date="2019" name="Mol. Biol. Evol.">
        <title>Blast fungal genomes show frequent chromosomal changes, gene gains and losses, and effector gene turnover.</title>
        <authorList>
            <person name="Gomez Luciano L.B."/>
            <person name="Jason Tsai I."/>
            <person name="Chuma I."/>
            <person name="Tosa Y."/>
            <person name="Chen Y.H."/>
            <person name="Li J.Y."/>
            <person name="Li M.Y."/>
            <person name="Jade Lu M.Y."/>
            <person name="Nakayashiki H."/>
            <person name="Li W.H."/>
        </authorList>
    </citation>
    <scope>NUCLEOTIDE SEQUENCE [LARGE SCALE GENOMIC DNA]</scope>
    <source>
        <strain evidence="1 2">NI907</strain>
    </source>
</reference>
<protein>
    <submittedName>
        <fullName evidence="2">Uncharacterized protein</fullName>
    </submittedName>
</protein>
<keyword evidence="1" id="KW-1185">Reference proteome</keyword>
<dbReference type="KEGG" id="pgri:PgNI_08550"/>
<dbReference type="AlphaFoldDB" id="A0A6P8AUU6"/>
<gene>
    <name evidence="2" type="ORF">PgNI_08550</name>
</gene>
<organism evidence="1 2">
    <name type="scientific">Pyricularia grisea</name>
    <name type="common">Crabgrass-specific blast fungus</name>
    <name type="synonym">Magnaporthe grisea</name>
    <dbReference type="NCBI Taxonomy" id="148305"/>
    <lineage>
        <taxon>Eukaryota</taxon>
        <taxon>Fungi</taxon>
        <taxon>Dikarya</taxon>
        <taxon>Ascomycota</taxon>
        <taxon>Pezizomycotina</taxon>
        <taxon>Sordariomycetes</taxon>
        <taxon>Sordariomycetidae</taxon>
        <taxon>Magnaporthales</taxon>
        <taxon>Pyriculariaceae</taxon>
        <taxon>Pyricularia</taxon>
    </lineage>
</organism>
<proteinExistence type="predicted"/>
<dbReference type="RefSeq" id="XP_030978670.1">
    <property type="nucleotide sequence ID" value="XM_031128546.1"/>
</dbReference>
<evidence type="ECO:0000313" key="1">
    <source>
        <dbReference type="Proteomes" id="UP000515153"/>
    </source>
</evidence>
<dbReference type="Proteomes" id="UP000515153">
    <property type="component" value="Chromosome V"/>
</dbReference>
<dbReference type="GeneID" id="41963454"/>
<evidence type="ECO:0000313" key="2">
    <source>
        <dbReference type="RefSeq" id="XP_030978670.1"/>
    </source>
</evidence>
<name>A0A6P8AUU6_PYRGI</name>
<reference evidence="2" key="2">
    <citation type="submission" date="2019-10" db="EMBL/GenBank/DDBJ databases">
        <authorList>
            <consortium name="NCBI Genome Project"/>
        </authorList>
    </citation>
    <scope>NUCLEOTIDE SEQUENCE</scope>
    <source>
        <strain evidence="2">NI907</strain>
    </source>
</reference>